<protein>
    <submittedName>
        <fullName evidence="1">Uncharacterized protein</fullName>
    </submittedName>
</protein>
<dbReference type="Proteomes" id="UP000235786">
    <property type="component" value="Unassembled WGS sequence"/>
</dbReference>
<reference evidence="1 2" key="1">
    <citation type="submission" date="2016-04" db="EMBL/GenBank/DDBJ databases">
        <title>A degradative enzymes factory behind the ericoid mycorrhizal symbiosis.</title>
        <authorList>
            <consortium name="DOE Joint Genome Institute"/>
            <person name="Martino E."/>
            <person name="Morin E."/>
            <person name="Grelet G."/>
            <person name="Kuo A."/>
            <person name="Kohler A."/>
            <person name="Daghino S."/>
            <person name="Barry K."/>
            <person name="Choi C."/>
            <person name="Cichocki N."/>
            <person name="Clum A."/>
            <person name="Copeland A."/>
            <person name="Hainaut M."/>
            <person name="Haridas S."/>
            <person name="Labutti K."/>
            <person name="Lindquist E."/>
            <person name="Lipzen A."/>
            <person name="Khouja H.-R."/>
            <person name="Murat C."/>
            <person name="Ohm R."/>
            <person name="Olson A."/>
            <person name="Spatafora J."/>
            <person name="Veneault-Fourrey C."/>
            <person name="Henrissat B."/>
            <person name="Grigoriev I."/>
            <person name="Martin F."/>
            <person name="Perotto S."/>
        </authorList>
    </citation>
    <scope>NUCLEOTIDE SEQUENCE [LARGE SCALE GENOMIC DNA]</scope>
    <source>
        <strain evidence="1 2">F</strain>
    </source>
</reference>
<sequence length="542" mass="60266">MDDFLTTIGIYPRPPLAPKQTDYLVNTLIPYAKKLVGAIENNPALLHPLINEQLIDNNFVHDTFLKILSTLPSRMTELVQQGKFVINDELPESRAANARTKSGKVPIVQVELRSELLDPDAIDTVISRVRTLLHEISHTIVVNNEFPIVDYCYAGGWAMGHLGPLYAENADTIAEASMFLPEDPGLKLVELADTPLEGSKWLFRTYNYAVAQRAVLREGKAICLSAALAWADLRVNRAWLRMADYKDFASRGDTGNGFTVEEMRRIEKQFLDWHIVGKRTGGGLFDFSGPGTKLDAASKGAVGLVSAAVEQVKGWVSGMQVRVKDGGAIDFIEVEPYKYRLQIPFHALQEDTPTLGNAILEKIFDTLPDASKLHKNITQTALLDLCVSNDRPLEQQRLGDRWIELLKTNPTPPKDLNALYHLDALLALAIVDSGVVFWKNVAAKYAIPKRAKWLRERGDASEVSTPVAKIEQQFAELDAAIGKLPQALDLEKADILNRRAKALDMLKLAIKTMADRAAVVLVADANKVKEWNDFSDRIRLLT</sequence>
<proteinExistence type="predicted"/>
<dbReference type="AlphaFoldDB" id="A0A2J6R068"/>
<organism evidence="1 2">
    <name type="scientific">Hyaloscypha variabilis (strain UAMH 11265 / GT02V1 / F)</name>
    <name type="common">Meliniomyces variabilis</name>
    <dbReference type="NCBI Taxonomy" id="1149755"/>
    <lineage>
        <taxon>Eukaryota</taxon>
        <taxon>Fungi</taxon>
        <taxon>Dikarya</taxon>
        <taxon>Ascomycota</taxon>
        <taxon>Pezizomycotina</taxon>
        <taxon>Leotiomycetes</taxon>
        <taxon>Helotiales</taxon>
        <taxon>Hyaloscyphaceae</taxon>
        <taxon>Hyaloscypha</taxon>
        <taxon>Hyaloscypha variabilis</taxon>
    </lineage>
</organism>
<dbReference type="OrthoDB" id="3047148at2759"/>
<dbReference type="EMBL" id="KZ613961">
    <property type="protein sequence ID" value="PMD31879.1"/>
    <property type="molecule type" value="Genomic_DNA"/>
</dbReference>
<keyword evidence="2" id="KW-1185">Reference proteome</keyword>
<accession>A0A2J6R068</accession>
<name>A0A2J6R068_HYAVF</name>
<gene>
    <name evidence="1" type="ORF">L207DRAFT_519195</name>
</gene>
<evidence type="ECO:0000313" key="1">
    <source>
        <dbReference type="EMBL" id="PMD31879.1"/>
    </source>
</evidence>
<evidence type="ECO:0000313" key="2">
    <source>
        <dbReference type="Proteomes" id="UP000235786"/>
    </source>
</evidence>